<sequence length="531" mass="57437">MIKECEIALTHDRADDEQLWKKRAARALKIHPNRITGIELTKQSIDARKAPVKFRLRLKVTIDEAFEPTPQPEANEQRYPSVSGGGKPRVIIVGCGPTGMFAALECLRQGLQPVILERGKDASARRYDLRPILMEGRVLEDSNYCFGEGGAGTFSDGKLYTRATKRGDVMDVYETLVAHGAKPDILTDAHPHIGSNALPNVIKSMRTTILERGGEVHFESKVVDLLVEGKGNERRLSGVRTADGKEWLGDAVVIAAGHSARDILRLLDSHQVTLEAKPFAVGVRIEHPQPMIDSVQYHLPRGEERPHSLPAAAYRVACKIEGRGVHSFCMCPGGFIVPASTANDEVVVNGMSLAKRDSPFANSGLVVTVEPEDTLAFAEEHGALAGIAYQSAIEHAAKKAGGGGQAAPAQLTRDFMAGRISEELRPTSYKAGLNSSPLHELLPKGIVDRMRTGLKLFGKQLEGFIGEESQMIGFETRTSCPVRVPRDPETLESPDLKRLIPAGEGAGYAGGIVSAALDGIRVAKAAKKLIH</sequence>
<dbReference type="InterPro" id="IPR036188">
    <property type="entry name" value="FAD/NAD-bd_sf"/>
</dbReference>
<protein>
    <submittedName>
        <fullName evidence="2">FAD-binding protein</fullName>
    </submittedName>
</protein>
<dbReference type="SUPFAM" id="SSF51905">
    <property type="entry name" value="FAD/NAD(P)-binding domain"/>
    <property type="match status" value="1"/>
</dbReference>
<dbReference type="Proteomes" id="UP000475117">
    <property type="component" value="Chromosome"/>
</dbReference>
<dbReference type="Gene3D" id="3.50.50.60">
    <property type="entry name" value="FAD/NAD(P)-binding domain"/>
    <property type="match status" value="2"/>
</dbReference>
<gene>
    <name evidence="2" type="ORF">G3M56_002780</name>
</gene>
<organism evidence="2 3">
    <name type="scientific">Sulfuriroseicoccus oceanibius</name>
    <dbReference type="NCBI Taxonomy" id="2707525"/>
    <lineage>
        <taxon>Bacteria</taxon>
        <taxon>Pseudomonadati</taxon>
        <taxon>Verrucomicrobiota</taxon>
        <taxon>Verrucomicrobiia</taxon>
        <taxon>Verrucomicrobiales</taxon>
        <taxon>Verrucomicrobiaceae</taxon>
        <taxon>Sulfuriroseicoccus</taxon>
    </lineage>
</organism>
<reference evidence="2 3" key="1">
    <citation type="submission" date="2020-12" db="EMBL/GenBank/DDBJ databases">
        <title>Sulforoseuscoccus oceanibium gen. nov., sp. nov., a representative of the phylum Verrucomicrobia with special cytoplasmic membrane, and proposal of Sulforoseuscoccusaceae fam. nov.</title>
        <authorList>
            <person name="Xi F."/>
        </authorList>
    </citation>
    <scope>NUCLEOTIDE SEQUENCE [LARGE SCALE GENOMIC DNA]</scope>
    <source>
        <strain evidence="2 3">T37</strain>
    </source>
</reference>
<accession>A0A6B3L1X3</accession>
<dbReference type="AlphaFoldDB" id="A0A6B3L1X3"/>
<evidence type="ECO:0000313" key="3">
    <source>
        <dbReference type="Proteomes" id="UP000475117"/>
    </source>
</evidence>
<dbReference type="RefSeq" id="WP_164363120.1">
    <property type="nucleotide sequence ID" value="NZ_CP066776.1"/>
</dbReference>
<dbReference type="EMBL" id="CP066776">
    <property type="protein sequence ID" value="QQL45533.1"/>
    <property type="molecule type" value="Genomic_DNA"/>
</dbReference>
<keyword evidence="3" id="KW-1185">Reference proteome</keyword>
<dbReference type="PRINTS" id="PR00419">
    <property type="entry name" value="ADXRDTASE"/>
</dbReference>
<dbReference type="PIRSF" id="PIRSF038984">
    <property type="entry name" value="FAD_binding_protein"/>
    <property type="match status" value="1"/>
</dbReference>
<dbReference type="PANTHER" id="PTHR42842">
    <property type="entry name" value="FAD/NAD(P)-BINDING OXIDOREDUCTASE"/>
    <property type="match status" value="1"/>
</dbReference>
<proteinExistence type="predicted"/>
<evidence type="ECO:0000259" key="1">
    <source>
        <dbReference type="Pfam" id="PF21688"/>
    </source>
</evidence>
<dbReference type="KEGG" id="soa:G3M56_002780"/>
<dbReference type="Gene3D" id="3.30.70.2700">
    <property type="match status" value="1"/>
</dbReference>
<name>A0A6B3L1X3_9BACT</name>
<dbReference type="PANTHER" id="PTHR42842:SF3">
    <property type="entry name" value="FAD_NAD(P)-BINDING OXIDOREDUCTASE FAMILY PROTEIN"/>
    <property type="match status" value="1"/>
</dbReference>
<evidence type="ECO:0000313" key="2">
    <source>
        <dbReference type="EMBL" id="QQL45533.1"/>
    </source>
</evidence>
<feature type="domain" description="FAD-dependent protein C-terminal" evidence="1">
    <location>
        <begin position="278"/>
        <end position="478"/>
    </location>
</feature>
<dbReference type="Pfam" id="PF21688">
    <property type="entry name" value="FAD-depend_C"/>
    <property type="match status" value="1"/>
</dbReference>
<dbReference type="InterPro" id="IPR049516">
    <property type="entry name" value="FAD-depend_C"/>
</dbReference>
<dbReference type="InterPro" id="IPR028348">
    <property type="entry name" value="FAD-binding_protein"/>
</dbReference>